<protein>
    <recommendedName>
        <fullName evidence="3">Pilus assembly protein PilM</fullName>
    </recommendedName>
</protein>
<dbReference type="Gene3D" id="3.30.420.40">
    <property type="match status" value="4"/>
</dbReference>
<evidence type="ECO:0000313" key="2">
    <source>
        <dbReference type="Proteomes" id="UP000243793"/>
    </source>
</evidence>
<dbReference type="PANTHER" id="PTHR32432">
    <property type="entry name" value="CELL DIVISION PROTEIN FTSA-RELATED"/>
    <property type="match status" value="1"/>
</dbReference>
<dbReference type="Pfam" id="PF11104">
    <property type="entry name" value="PilM_2"/>
    <property type="match status" value="1"/>
</dbReference>
<dbReference type="AlphaFoldDB" id="A0A1Y0D060"/>
<dbReference type="EMBL" id="CP021376">
    <property type="protein sequence ID" value="ART80953.1"/>
    <property type="molecule type" value="Genomic_DNA"/>
</dbReference>
<dbReference type="SUPFAM" id="SSF53067">
    <property type="entry name" value="Actin-like ATPase domain"/>
    <property type="match status" value="1"/>
</dbReference>
<dbReference type="InterPro" id="IPR043129">
    <property type="entry name" value="ATPase_NBD"/>
</dbReference>
<proteinExistence type="predicted"/>
<dbReference type="InterPro" id="IPR005883">
    <property type="entry name" value="PilM"/>
</dbReference>
<dbReference type="Proteomes" id="UP000243793">
    <property type="component" value="Chromosome"/>
</dbReference>
<name>A0A1Y0D060_9GAMM</name>
<keyword evidence="2" id="KW-1185">Reference proteome</keyword>
<reference evidence="2" key="1">
    <citation type="submission" date="2017-05" db="EMBL/GenBank/DDBJ databases">
        <authorList>
            <person name="Sung H."/>
        </authorList>
    </citation>
    <scope>NUCLEOTIDE SEQUENCE [LARGE SCALE GENOMIC DNA]</scope>
    <source>
        <strain evidence="2">AMac2203</strain>
    </source>
</reference>
<dbReference type="PANTHER" id="PTHR32432:SF3">
    <property type="entry name" value="ETHANOLAMINE UTILIZATION PROTEIN EUTJ"/>
    <property type="match status" value="1"/>
</dbReference>
<evidence type="ECO:0000313" key="1">
    <source>
        <dbReference type="EMBL" id="ART80953.1"/>
    </source>
</evidence>
<dbReference type="Gene3D" id="3.30.1490.300">
    <property type="match status" value="1"/>
</dbReference>
<sequence length="360" mass="39635">MRMLKSANTKSLANDLSYSLVTRFYSTLSVIWQLPIFARQSSAHAHLIGVDFNAHSIYGVALSYQEQATGCDYQLQALAKVSLPSGAIIDHQLHNHLQVFSALKQLRRRLKISTLEVATAVRGHGVLTKVFDVPNDLAPDLMAHHVKQLVAEHLTESADDIYIDYEVLEASDAAASQQRLLLSAAHRAQVKARVALLRQVGWRPQIVDINYHALARAVDFLLAPRQGQSVLVLELSHESLLFMVLLDGQIIYQRLQFLALERELSINTDAVVHHAKRQLQLFMSQSAQALPSLGVLCGTVAGLSQLISPLSTQLDFKLQVLSFAHAFGQDAPSDPASPEFATALGLALRVASYRVAPCRI</sequence>
<dbReference type="KEGG" id="ocm:CBP12_12960"/>
<dbReference type="InterPro" id="IPR050696">
    <property type="entry name" value="FtsA/MreB"/>
</dbReference>
<accession>A0A1Y0D060</accession>
<gene>
    <name evidence="1" type="ORF">CBP12_12960</name>
</gene>
<evidence type="ECO:0008006" key="3">
    <source>
        <dbReference type="Google" id="ProtNLM"/>
    </source>
</evidence>
<organism evidence="1 2">
    <name type="scientific">Oceanisphaera avium</name>
    <dbReference type="NCBI Taxonomy" id="1903694"/>
    <lineage>
        <taxon>Bacteria</taxon>
        <taxon>Pseudomonadati</taxon>
        <taxon>Pseudomonadota</taxon>
        <taxon>Gammaproteobacteria</taxon>
        <taxon>Aeromonadales</taxon>
        <taxon>Aeromonadaceae</taxon>
        <taxon>Oceanisphaera</taxon>
    </lineage>
</organism>